<dbReference type="Proteomes" id="UP000657574">
    <property type="component" value="Unassembled WGS sequence"/>
</dbReference>
<protein>
    <submittedName>
        <fullName evidence="1">Uncharacterized protein</fullName>
    </submittedName>
</protein>
<dbReference type="EMBL" id="BMQA01000024">
    <property type="protein sequence ID" value="GGJ40391.1"/>
    <property type="molecule type" value="Genomic_DNA"/>
</dbReference>
<reference evidence="1" key="2">
    <citation type="submission" date="2020-09" db="EMBL/GenBank/DDBJ databases">
        <authorList>
            <person name="Sun Q."/>
            <person name="Ohkuma M."/>
        </authorList>
    </citation>
    <scope>NUCLEOTIDE SEQUENCE</scope>
    <source>
        <strain evidence="1">JCM 3086</strain>
    </source>
</reference>
<organism evidence="1 2">
    <name type="scientific">Streptomyces brasiliensis</name>
    <dbReference type="NCBI Taxonomy" id="1954"/>
    <lineage>
        <taxon>Bacteria</taxon>
        <taxon>Bacillati</taxon>
        <taxon>Actinomycetota</taxon>
        <taxon>Actinomycetes</taxon>
        <taxon>Kitasatosporales</taxon>
        <taxon>Streptomycetaceae</taxon>
        <taxon>Streptomyces</taxon>
    </lineage>
</organism>
<accession>A0A917L1F2</accession>
<name>A0A917L1F2_9ACTN</name>
<reference evidence="1" key="1">
    <citation type="journal article" date="2014" name="Int. J. Syst. Evol. Microbiol.">
        <title>Complete genome sequence of Corynebacterium casei LMG S-19264T (=DSM 44701T), isolated from a smear-ripened cheese.</title>
        <authorList>
            <consortium name="US DOE Joint Genome Institute (JGI-PGF)"/>
            <person name="Walter F."/>
            <person name="Albersmeier A."/>
            <person name="Kalinowski J."/>
            <person name="Ruckert C."/>
        </authorList>
    </citation>
    <scope>NUCLEOTIDE SEQUENCE</scope>
    <source>
        <strain evidence="1">JCM 3086</strain>
    </source>
</reference>
<evidence type="ECO:0000313" key="2">
    <source>
        <dbReference type="Proteomes" id="UP000657574"/>
    </source>
</evidence>
<sequence length="62" mass="6648">MTLRAGELSAALRLVDEELQAHPRGGVRVGIVRVGHMDQEFEGGLLRAEDSGSLISSCRSRG</sequence>
<gene>
    <name evidence="1" type="ORF">GCM10010121_059320</name>
</gene>
<proteinExistence type="predicted"/>
<comment type="caution">
    <text evidence="1">The sequence shown here is derived from an EMBL/GenBank/DDBJ whole genome shotgun (WGS) entry which is preliminary data.</text>
</comment>
<keyword evidence="2" id="KW-1185">Reference proteome</keyword>
<dbReference type="AlphaFoldDB" id="A0A917L1F2"/>
<evidence type="ECO:0000313" key="1">
    <source>
        <dbReference type="EMBL" id="GGJ40391.1"/>
    </source>
</evidence>